<name>A0ABQ8YBC7_9EUKA</name>
<proteinExistence type="inferred from homology"/>
<evidence type="ECO:0000256" key="2">
    <source>
        <dbReference type="ARBA" id="ARBA00022723"/>
    </source>
</evidence>
<evidence type="ECO:0000256" key="3">
    <source>
        <dbReference type="ARBA" id="ARBA00022833"/>
    </source>
</evidence>
<dbReference type="SUPFAM" id="SSF141678">
    <property type="entry name" value="MAL13P1.257-like"/>
    <property type="match status" value="1"/>
</dbReference>
<keyword evidence="3" id="KW-0862">Zinc</keyword>
<evidence type="ECO:0000313" key="4">
    <source>
        <dbReference type="EMBL" id="KAJ6241876.1"/>
    </source>
</evidence>
<gene>
    <name evidence="4" type="ORF">M0813_23018</name>
</gene>
<reference evidence="4" key="1">
    <citation type="submission" date="2022-08" db="EMBL/GenBank/DDBJ databases">
        <title>Novel sulfate-reducing endosymbionts in the free-living metamonad Anaeramoeba.</title>
        <authorList>
            <person name="Jerlstrom-Hultqvist J."/>
            <person name="Cepicka I."/>
            <person name="Gallot-Lavallee L."/>
            <person name="Salas-Leiva D."/>
            <person name="Curtis B.A."/>
            <person name="Zahonova K."/>
            <person name="Pipaliya S."/>
            <person name="Dacks J."/>
            <person name="Roger A.J."/>
        </authorList>
    </citation>
    <scope>NUCLEOTIDE SEQUENCE</scope>
    <source>
        <strain evidence="4">Schooner1</strain>
    </source>
</reference>
<dbReference type="InterPro" id="IPR008584">
    <property type="entry name" value="CXXC_Zn-binding_euk"/>
</dbReference>
<dbReference type="PANTHER" id="PTHR12857">
    <property type="entry name" value="CXXC MOTIF CONTAINING ZINC BINDING PROTEIN"/>
    <property type="match status" value="1"/>
</dbReference>
<organism evidence="4 5">
    <name type="scientific">Anaeramoeba flamelloides</name>
    <dbReference type="NCBI Taxonomy" id="1746091"/>
    <lineage>
        <taxon>Eukaryota</taxon>
        <taxon>Metamonada</taxon>
        <taxon>Anaeramoebidae</taxon>
        <taxon>Anaeramoeba</taxon>
    </lineage>
</organism>
<comment type="caution">
    <text evidence="4">The sequence shown here is derived from an EMBL/GenBank/DDBJ whole genome shotgun (WGS) entry which is preliminary data.</text>
</comment>
<evidence type="ECO:0008006" key="6">
    <source>
        <dbReference type="Google" id="ProtNLM"/>
    </source>
</evidence>
<sequence length="153" mass="17709">MVKFAIFLKAEMDNIDKLVFNEELIFIKYKCTNCGTESETFAGLDPDEEIDIKGSRGVCNFQAKCKCCSRSFNISFLEKFDYIQENNNKFTKFMTFECRGVEIIEYDPRAGFIAYCQKTPYELDLSEGDWCDYDEDTSLSLEIFGVSSKIEKI</sequence>
<keyword evidence="5" id="KW-1185">Reference proteome</keyword>
<dbReference type="EMBL" id="JAOAOG010000185">
    <property type="protein sequence ID" value="KAJ6241876.1"/>
    <property type="molecule type" value="Genomic_DNA"/>
</dbReference>
<evidence type="ECO:0000313" key="5">
    <source>
        <dbReference type="Proteomes" id="UP001150062"/>
    </source>
</evidence>
<accession>A0ABQ8YBC7</accession>
<dbReference type="PANTHER" id="PTHR12857:SF0">
    <property type="entry name" value="CXXC MOTIF CONTAINING ZINC BINDING PROTEIN"/>
    <property type="match status" value="1"/>
</dbReference>
<dbReference type="Pfam" id="PF05907">
    <property type="entry name" value="CXXC_Zn-b_euk"/>
    <property type="match status" value="1"/>
</dbReference>
<dbReference type="Proteomes" id="UP001150062">
    <property type="component" value="Unassembled WGS sequence"/>
</dbReference>
<protein>
    <recommendedName>
        <fullName evidence="6">DUF866-domain-containing protein</fullName>
    </recommendedName>
</protein>
<comment type="similarity">
    <text evidence="1">Belongs to the UPF0587 family.</text>
</comment>
<keyword evidence="2" id="KW-0479">Metal-binding</keyword>
<evidence type="ECO:0000256" key="1">
    <source>
        <dbReference type="ARBA" id="ARBA00007818"/>
    </source>
</evidence>